<reference evidence="7 8" key="1">
    <citation type="submission" date="2019-09" db="EMBL/GenBank/DDBJ databases">
        <authorList>
            <person name="Chandra G."/>
            <person name="Truman W A."/>
        </authorList>
    </citation>
    <scope>NUCLEOTIDE SEQUENCE [LARGE SCALE GENOMIC DNA]</scope>
    <source>
        <strain evidence="7">PS941</strain>
    </source>
</reference>
<dbReference type="InterPro" id="IPR004841">
    <property type="entry name" value="AA-permease/SLC12A_dom"/>
</dbReference>
<proteinExistence type="predicted"/>
<evidence type="ECO:0000313" key="7">
    <source>
        <dbReference type="EMBL" id="VVP88033.1"/>
    </source>
</evidence>
<evidence type="ECO:0000259" key="6">
    <source>
        <dbReference type="Pfam" id="PF00324"/>
    </source>
</evidence>
<keyword evidence="3 5" id="KW-1133">Transmembrane helix</keyword>
<sequence length="446" mass="47237">MSDTLVVPSDNGQLSKKLSLTDVLVYGLLYFVPIAPVSVFGAIHNTSNGLTALTYTLAAIAMVFSAISYSEMAKRIPLSGSVYSYVTKGTNATFGFMAGWAILLDYLLLPALLAVLGAAALQPLFPSIDKVVWLGIFVAVPMIVNLFGITVNVNVGKVLLVIQLVVLSIFVVFAVGLIAGGTVSKEQLLAPFYNPSQFSMSAVFGAVPIAALSFIGFDAVSTLNEEAEGGGKTVSRATMLLLVIVTVLFVAQVYLASVFVPLGSKYQDGAVDVAFYTVSTQVVGTWFLPVITLTNALIALLANALISQATTTKVIYCMARDKKLPRVLAKLNKNEAPTTALYLVAALSLVIAIVGKDQIETIVTMVTFGALCAYVMLHASVIAFFRGKTDRSFFRHLVSPVLGAAVLCYALFSANSNAQLVGVAWLVLGGIVAWILKGKNSLDIPV</sequence>
<feature type="transmembrane region" description="Helical" evidence="5">
    <location>
        <begin position="283"/>
        <end position="306"/>
    </location>
</feature>
<feature type="transmembrane region" description="Helical" evidence="5">
    <location>
        <begin position="361"/>
        <end position="385"/>
    </location>
</feature>
<keyword evidence="2 5" id="KW-0812">Transmembrane</keyword>
<accession>A0A5E7SX71</accession>
<protein>
    <submittedName>
        <fullName evidence="7">Putrescine importer PuuP</fullName>
    </submittedName>
</protein>
<dbReference type="PANTHER" id="PTHR42770:SF16">
    <property type="entry name" value="AMINO ACID PERMEASE"/>
    <property type="match status" value="1"/>
</dbReference>
<dbReference type="OrthoDB" id="9804700at2"/>
<feature type="transmembrane region" description="Helical" evidence="5">
    <location>
        <begin position="23"/>
        <end position="43"/>
    </location>
</feature>
<dbReference type="PIRSF" id="PIRSF006060">
    <property type="entry name" value="AA_transporter"/>
    <property type="match status" value="1"/>
</dbReference>
<dbReference type="Gene3D" id="1.20.1740.10">
    <property type="entry name" value="Amino acid/polyamine transporter I"/>
    <property type="match status" value="1"/>
</dbReference>
<name>A0A5E7SX71_PSEFL</name>
<comment type="subcellular location">
    <subcellularLocation>
        <location evidence="1">Membrane</location>
        <topology evidence="1">Multi-pass membrane protein</topology>
    </subcellularLocation>
</comment>
<dbReference type="PANTHER" id="PTHR42770">
    <property type="entry name" value="AMINO ACID TRANSPORTER-RELATED"/>
    <property type="match status" value="1"/>
</dbReference>
<feature type="transmembrane region" description="Helical" evidence="5">
    <location>
        <begin position="198"/>
        <end position="220"/>
    </location>
</feature>
<feature type="transmembrane region" description="Helical" evidence="5">
    <location>
        <begin position="336"/>
        <end position="355"/>
    </location>
</feature>
<feature type="transmembrane region" description="Helical" evidence="5">
    <location>
        <begin position="131"/>
        <end position="151"/>
    </location>
</feature>
<evidence type="ECO:0000256" key="3">
    <source>
        <dbReference type="ARBA" id="ARBA00022989"/>
    </source>
</evidence>
<dbReference type="AlphaFoldDB" id="A0A5E7SX71"/>
<evidence type="ECO:0000256" key="2">
    <source>
        <dbReference type="ARBA" id="ARBA00022692"/>
    </source>
</evidence>
<organism evidence="7 8">
    <name type="scientific">Pseudomonas fluorescens</name>
    <dbReference type="NCBI Taxonomy" id="294"/>
    <lineage>
        <taxon>Bacteria</taxon>
        <taxon>Pseudomonadati</taxon>
        <taxon>Pseudomonadota</taxon>
        <taxon>Gammaproteobacteria</taxon>
        <taxon>Pseudomonadales</taxon>
        <taxon>Pseudomonadaceae</taxon>
        <taxon>Pseudomonas</taxon>
    </lineage>
</organism>
<dbReference type="Pfam" id="PF00324">
    <property type="entry name" value="AA_permease"/>
    <property type="match status" value="1"/>
</dbReference>
<dbReference type="RefSeq" id="WP_150692504.1">
    <property type="nucleotide sequence ID" value="NZ_CABVJC010000002.1"/>
</dbReference>
<dbReference type="Proteomes" id="UP000326452">
    <property type="component" value="Unassembled WGS sequence"/>
</dbReference>
<keyword evidence="4 5" id="KW-0472">Membrane</keyword>
<feature type="domain" description="Amino acid permease/ SLC12A" evidence="6">
    <location>
        <begin position="41"/>
        <end position="384"/>
    </location>
</feature>
<evidence type="ECO:0000313" key="8">
    <source>
        <dbReference type="Proteomes" id="UP000326452"/>
    </source>
</evidence>
<feature type="transmembrane region" description="Helical" evidence="5">
    <location>
        <begin position="240"/>
        <end position="263"/>
    </location>
</feature>
<evidence type="ECO:0000256" key="1">
    <source>
        <dbReference type="ARBA" id="ARBA00004141"/>
    </source>
</evidence>
<feature type="transmembrane region" description="Helical" evidence="5">
    <location>
        <begin position="418"/>
        <end position="436"/>
    </location>
</feature>
<feature type="transmembrane region" description="Helical" evidence="5">
    <location>
        <begin position="392"/>
        <end position="412"/>
    </location>
</feature>
<dbReference type="InterPro" id="IPR050367">
    <property type="entry name" value="APC_superfamily"/>
</dbReference>
<feature type="transmembrane region" description="Helical" evidence="5">
    <location>
        <begin position="158"/>
        <end position="178"/>
    </location>
</feature>
<evidence type="ECO:0000256" key="5">
    <source>
        <dbReference type="SAM" id="Phobius"/>
    </source>
</evidence>
<gene>
    <name evidence="7" type="primary">puuP_2</name>
    <name evidence="7" type="ORF">PS941_01404</name>
</gene>
<dbReference type="EMBL" id="CABVJC010000002">
    <property type="protein sequence ID" value="VVP88033.1"/>
    <property type="molecule type" value="Genomic_DNA"/>
</dbReference>
<feature type="transmembrane region" description="Helical" evidence="5">
    <location>
        <begin position="49"/>
        <end position="69"/>
    </location>
</feature>
<dbReference type="GO" id="GO:0055085">
    <property type="term" value="P:transmembrane transport"/>
    <property type="evidence" value="ECO:0007669"/>
    <property type="project" value="InterPro"/>
</dbReference>
<dbReference type="GO" id="GO:0016020">
    <property type="term" value="C:membrane"/>
    <property type="evidence" value="ECO:0007669"/>
    <property type="project" value="UniProtKB-SubCell"/>
</dbReference>
<evidence type="ECO:0000256" key="4">
    <source>
        <dbReference type="ARBA" id="ARBA00023136"/>
    </source>
</evidence>